<protein>
    <submittedName>
        <fullName evidence="2">Uncharacterized protein</fullName>
    </submittedName>
</protein>
<evidence type="ECO:0000313" key="2">
    <source>
        <dbReference type="EMBL" id="QDU42644.1"/>
    </source>
</evidence>
<dbReference type="RefSeq" id="WP_145374669.1">
    <property type="nucleotide sequence ID" value="NZ_CP036276.1"/>
</dbReference>
<keyword evidence="3" id="KW-1185">Reference proteome</keyword>
<feature type="region of interest" description="Disordered" evidence="1">
    <location>
        <begin position="9"/>
        <end position="31"/>
    </location>
</feature>
<sequence length="251" mass="27670">MILLATLTGCSESSPSMPGPSNAASQPTTDVRGDSTINAILAKLLRDHGLDAMRRDGWILVDNRPSICGAIVREMQPSSNVTSIQIDVYLRVDPDRILMESFGGIGLTKDEAITDGIQNFVANSFHVLLSAFYRDGDDDQVETEQWDINGQSRRVTVGNMGVRGTVPNPDEPPTAWFKALESHIKASSLPPGTHWVRCYYSQMQNQPTALEVLLDNGDWGAVRSEMLQVNWPQGEDFYSVRVFLVVQDSEG</sequence>
<proteinExistence type="predicted"/>
<gene>
    <name evidence="2" type="ORF">Mal52_11110</name>
</gene>
<organism evidence="2 3">
    <name type="scientific">Symmachiella dynata</name>
    <dbReference type="NCBI Taxonomy" id="2527995"/>
    <lineage>
        <taxon>Bacteria</taxon>
        <taxon>Pseudomonadati</taxon>
        <taxon>Planctomycetota</taxon>
        <taxon>Planctomycetia</taxon>
        <taxon>Planctomycetales</taxon>
        <taxon>Planctomycetaceae</taxon>
        <taxon>Symmachiella</taxon>
    </lineage>
</organism>
<dbReference type="KEGG" id="sdyn:Mal52_11110"/>
<dbReference type="InterPro" id="IPR045929">
    <property type="entry name" value="DUF6348"/>
</dbReference>
<dbReference type="Pfam" id="PF19875">
    <property type="entry name" value="DUF6348"/>
    <property type="match status" value="1"/>
</dbReference>
<name>A0A517ZJJ8_9PLAN</name>
<dbReference type="AlphaFoldDB" id="A0A517ZJJ8"/>
<dbReference type="EMBL" id="CP036276">
    <property type="protein sequence ID" value="QDU42644.1"/>
    <property type="molecule type" value="Genomic_DNA"/>
</dbReference>
<dbReference type="Proteomes" id="UP000319383">
    <property type="component" value="Chromosome"/>
</dbReference>
<accession>A0A517ZJJ8</accession>
<reference evidence="2 3" key="1">
    <citation type="submission" date="2019-02" db="EMBL/GenBank/DDBJ databases">
        <title>Deep-cultivation of Planctomycetes and their phenomic and genomic characterization uncovers novel biology.</title>
        <authorList>
            <person name="Wiegand S."/>
            <person name="Jogler M."/>
            <person name="Boedeker C."/>
            <person name="Pinto D."/>
            <person name="Vollmers J."/>
            <person name="Rivas-Marin E."/>
            <person name="Kohn T."/>
            <person name="Peeters S.H."/>
            <person name="Heuer A."/>
            <person name="Rast P."/>
            <person name="Oberbeckmann S."/>
            <person name="Bunk B."/>
            <person name="Jeske O."/>
            <person name="Meyerdierks A."/>
            <person name="Storesund J.E."/>
            <person name="Kallscheuer N."/>
            <person name="Luecker S."/>
            <person name="Lage O.M."/>
            <person name="Pohl T."/>
            <person name="Merkel B.J."/>
            <person name="Hornburger P."/>
            <person name="Mueller R.-W."/>
            <person name="Bruemmer F."/>
            <person name="Labrenz M."/>
            <person name="Spormann A.M."/>
            <person name="Op den Camp H."/>
            <person name="Overmann J."/>
            <person name="Amann R."/>
            <person name="Jetten M.S.M."/>
            <person name="Mascher T."/>
            <person name="Medema M.H."/>
            <person name="Devos D.P."/>
            <person name="Kaster A.-K."/>
            <person name="Ovreas L."/>
            <person name="Rohde M."/>
            <person name="Galperin M.Y."/>
            <person name="Jogler C."/>
        </authorList>
    </citation>
    <scope>NUCLEOTIDE SEQUENCE [LARGE SCALE GENOMIC DNA]</scope>
    <source>
        <strain evidence="2 3">Mal52</strain>
    </source>
</reference>
<evidence type="ECO:0000256" key="1">
    <source>
        <dbReference type="SAM" id="MobiDB-lite"/>
    </source>
</evidence>
<evidence type="ECO:0000313" key="3">
    <source>
        <dbReference type="Proteomes" id="UP000319383"/>
    </source>
</evidence>